<dbReference type="STRING" id="1307839.L21SP5_00338"/>
<proteinExistence type="inferred from homology"/>
<dbReference type="InterPro" id="IPR051327">
    <property type="entry name" value="MATE_MepA_subfamily"/>
</dbReference>
<evidence type="ECO:0000313" key="11">
    <source>
        <dbReference type="EMBL" id="ALO14017.1"/>
    </source>
</evidence>
<dbReference type="GO" id="GO:0015297">
    <property type="term" value="F:antiporter activity"/>
    <property type="evidence" value="ECO:0007669"/>
    <property type="project" value="InterPro"/>
</dbReference>
<evidence type="ECO:0000256" key="9">
    <source>
        <dbReference type="ARBA" id="ARBA00023251"/>
    </source>
</evidence>
<evidence type="ECO:0000256" key="8">
    <source>
        <dbReference type="ARBA" id="ARBA00023136"/>
    </source>
</evidence>
<keyword evidence="4" id="KW-0813">Transport</keyword>
<feature type="transmembrane region" description="Helical" evidence="10">
    <location>
        <begin position="7"/>
        <end position="27"/>
    </location>
</feature>
<evidence type="ECO:0000313" key="12">
    <source>
        <dbReference type="Proteomes" id="UP000064893"/>
    </source>
</evidence>
<evidence type="ECO:0000256" key="2">
    <source>
        <dbReference type="ARBA" id="ARBA00008417"/>
    </source>
</evidence>
<feature type="transmembrane region" description="Helical" evidence="10">
    <location>
        <begin position="156"/>
        <end position="179"/>
    </location>
</feature>
<feature type="transmembrane region" description="Helical" evidence="10">
    <location>
        <begin position="84"/>
        <end position="106"/>
    </location>
</feature>
<sequence>MPVGKLILRYYWPAFVGVIANSLYNIIDRIFIGQGVGAAALSGITAVFPVMIIIMAFGMLIGMGGSVKLSIFLGEKKYDKAEKVLGNVVLLIFIVSFFVAGLGFIIKQPMLELFGATQTTMSYANDYLNIILFGIIFQMMGFSLNSLIRSEGNARLAMISMLLAAGINIPLDWLFIIKFGWGVKGAAWATIISMSVLSLWVLIHFRSKRSVVPLKWHRIKYDHFIVKSMVAIGLAPFFMQVANSFVQGIYNSQLIKYGGDLAVGAFGIIMSVVILIIMSIIALNMASQPIIGYNYGARNISRVRQTLRFGMIAATVLSVISWALLELFPEPIVRLFNNESKQLQEYGIQGLRIFVIMLPLVGFQIVISNYFQSVGKAKVAAFLSLLRQVIVLSPLLFIFPNIWGLKGIWMASPTADTIAAIIAGTMMIREWKKNLAPRKDSVLKSKNTKAQAATQ</sequence>
<feature type="transmembrane region" description="Helical" evidence="10">
    <location>
        <begin position="185"/>
        <end position="203"/>
    </location>
</feature>
<evidence type="ECO:0000256" key="3">
    <source>
        <dbReference type="ARBA" id="ARBA00022106"/>
    </source>
</evidence>
<dbReference type="CDD" id="cd13143">
    <property type="entry name" value="MATE_MepA_like"/>
    <property type="match status" value="1"/>
</dbReference>
<comment type="similarity">
    <text evidence="2">Belongs to the multi antimicrobial extrusion (MATE) (TC 2.A.66.1) family. MepA subfamily.</text>
</comment>
<protein>
    <recommendedName>
        <fullName evidence="3">Multidrug export protein MepA</fullName>
    </recommendedName>
</protein>
<evidence type="ECO:0000256" key="6">
    <source>
        <dbReference type="ARBA" id="ARBA00022692"/>
    </source>
</evidence>
<feature type="transmembrane region" description="Helical" evidence="10">
    <location>
        <begin position="408"/>
        <end position="428"/>
    </location>
</feature>
<feature type="transmembrane region" description="Helical" evidence="10">
    <location>
        <begin position="348"/>
        <end position="367"/>
    </location>
</feature>
<feature type="transmembrane region" description="Helical" evidence="10">
    <location>
        <begin position="39"/>
        <end position="63"/>
    </location>
</feature>
<dbReference type="AlphaFoldDB" id="A0A0S2HVD6"/>
<keyword evidence="5" id="KW-1003">Cell membrane</keyword>
<dbReference type="GO" id="GO:0046677">
    <property type="term" value="P:response to antibiotic"/>
    <property type="evidence" value="ECO:0007669"/>
    <property type="project" value="UniProtKB-KW"/>
</dbReference>
<keyword evidence="12" id="KW-1185">Reference proteome</keyword>
<dbReference type="NCBIfam" id="TIGR00797">
    <property type="entry name" value="matE"/>
    <property type="match status" value="1"/>
</dbReference>
<organism evidence="11 12">
    <name type="scientific">Salinivirga cyanobacteriivorans</name>
    <dbReference type="NCBI Taxonomy" id="1307839"/>
    <lineage>
        <taxon>Bacteria</taxon>
        <taxon>Pseudomonadati</taxon>
        <taxon>Bacteroidota</taxon>
        <taxon>Bacteroidia</taxon>
        <taxon>Bacteroidales</taxon>
        <taxon>Salinivirgaceae</taxon>
        <taxon>Salinivirga</taxon>
    </lineage>
</organism>
<keyword evidence="7 10" id="KW-1133">Transmembrane helix</keyword>
<dbReference type="Pfam" id="PF01554">
    <property type="entry name" value="MatE"/>
    <property type="match status" value="2"/>
</dbReference>
<feature type="transmembrane region" description="Helical" evidence="10">
    <location>
        <begin position="126"/>
        <end position="144"/>
    </location>
</feature>
<dbReference type="PANTHER" id="PTHR43823">
    <property type="entry name" value="SPORULATION PROTEIN YKVU"/>
    <property type="match status" value="1"/>
</dbReference>
<dbReference type="OrthoDB" id="9811110at2"/>
<dbReference type="PANTHER" id="PTHR43823:SF3">
    <property type="entry name" value="MULTIDRUG EXPORT PROTEIN MEPA"/>
    <property type="match status" value="1"/>
</dbReference>
<reference evidence="11 12" key="1">
    <citation type="submission" date="2015-11" db="EMBL/GenBank/DDBJ databases">
        <title>Description and complete genome sequence of a novel strain predominating in hypersaline microbial mats and representing a new family of the Bacteriodetes phylum.</title>
        <authorList>
            <person name="Spring S."/>
            <person name="Bunk B."/>
            <person name="Sproer C."/>
            <person name="Klenk H.-P."/>
        </authorList>
    </citation>
    <scope>NUCLEOTIDE SEQUENCE [LARGE SCALE GENOMIC DNA]</scope>
    <source>
        <strain evidence="11 12">L21-Spi-D4</strain>
    </source>
</reference>
<comment type="subcellular location">
    <subcellularLocation>
        <location evidence="1">Cell membrane</location>
        <topology evidence="1">Multi-pass membrane protein</topology>
    </subcellularLocation>
</comment>
<dbReference type="GO" id="GO:0042910">
    <property type="term" value="F:xenobiotic transmembrane transporter activity"/>
    <property type="evidence" value="ECO:0007669"/>
    <property type="project" value="InterPro"/>
</dbReference>
<keyword evidence="6 10" id="KW-0812">Transmembrane</keyword>
<gene>
    <name evidence="11" type="ORF">L21SP5_00338</name>
</gene>
<dbReference type="EMBL" id="CP013118">
    <property type="protein sequence ID" value="ALO14017.1"/>
    <property type="molecule type" value="Genomic_DNA"/>
</dbReference>
<dbReference type="InterPro" id="IPR048279">
    <property type="entry name" value="MdtK-like"/>
</dbReference>
<dbReference type="PATRIC" id="fig|1307839.3.peg.371"/>
<feature type="transmembrane region" description="Helical" evidence="10">
    <location>
        <begin position="224"/>
        <end position="242"/>
    </location>
</feature>
<dbReference type="Proteomes" id="UP000064893">
    <property type="component" value="Chromosome"/>
</dbReference>
<accession>A0A0S2HVD6</accession>
<feature type="transmembrane region" description="Helical" evidence="10">
    <location>
        <begin position="379"/>
        <end position="402"/>
    </location>
</feature>
<dbReference type="KEGG" id="blq:L21SP5_00338"/>
<feature type="transmembrane region" description="Helical" evidence="10">
    <location>
        <begin position="307"/>
        <end position="328"/>
    </location>
</feature>
<evidence type="ECO:0000256" key="10">
    <source>
        <dbReference type="SAM" id="Phobius"/>
    </source>
</evidence>
<dbReference type="InterPro" id="IPR002528">
    <property type="entry name" value="MATE_fam"/>
</dbReference>
<evidence type="ECO:0000256" key="7">
    <source>
        <dbReference type="ARBA" id="ARBA00022989"/>
    </source>
</evidence>
<dbReference type="InterPro" id="IPR045070">
    <property type="entry name" value="MATE_MepA-like"/>
</dbReference>
<keyword evidence="9" id="KW-0046">Antibiotic resistance</keyword>
<dbReference type="PIRSF" id="PIRSF006603">
    <property type="entry name" value="DinF"/>
    <property type="match status" value="1"/>
</dbReference>
<name>A0A0S2HVD6_9BACT</name>
<dbReference type="GO" id="GO:0005886">
    <property type="term" value="C:plasma membrane"/>
    <property type="evidence" value="ECO:0007669"/>
    <property type="project" value="UniProtKB-SubCell"/>
</dbReference>
<evidence type="ECO:0000256" key="1">
    <source>
        <dbReference type="ARBA" id="ARBA00004651"/>
    </source>
</evidence>
<evidence type="ECO:0000256" key="5">
    <source>
        <dbReference type="ARBA" id="ARBA00022475"/>
    </source>
</evidence>
<evidence type="ECO:0000256" key="4">
    <source>
        <dbReference type="ARBA" id="ARBA00022448"/>
    </source>
</evidence>
<keyword evidence="8 10" id="KW-0472">Membrane</keyword>
<feature type="transmembrane region" description="Helical" evidence="10">
    <location>
        <begin position="262"/>
        <end position="286"/>
    </location>
</feature>